<evidence type="ECO:0000259" key="1">
    <source>
        <dbReference type="Pfam" id="PF07179"/>
    </source>
</evidence>
<sequence>MIPADELARLMHEALADKSAEPAFFRALLDATVYAHTPRSGRRGERLRFIQFTTPEGLTVLPFFTEESQARTAAGSAATVLVLTGRQLFEWTRGATLMLNPNEVGCTLYPEEIAALLDHGEVAIVERIDTGGQQLWIGASSDWPTWLVDRLIALYAGLDCVEAAYLAGIGAPYGSEQRGLLVAVSVPAKDAERVARATTTELQPHCRALRTTVDLTAFEPGDLPGWLKDASLEPFYVRAMGERIGLGPQGLQ</sequence>
<protein>
    <recommendedName>
        <fullName evidence="1">SseB protein N-terminal domain-containing protein</fullName>
    </recommendedName>
</protein>
<gene>
    <name evidence="2" type="ORF">EA656_02825</name>
</gene>
<organism evidence="2 3">
    <name type="scientific">Pseudoxanthomonas winnipegensis</name>
    <dbReference type="NCBI Taxonomy" id="2480810"/>
    <lineage>
        <taxon>Bacteria</taxon>
        <taxon>Pseudomonadati</taxon>
        <taxon>Pseudomonadota</taxon>
        <taxon>Gammaproteobacteria</taxon>
        <taxon>Lysobacterales</taxon>
        <taxon>Lysobacteraceae</taxon>
        <taxon>Pseudoxanthomonas</taxon>
    </lineage>
</organism>
<dbReference type="Proteomes" id="UP000292087">
    <property type="component" value="Unassembled WGS sequence"/>
</dbReference>
<feature type="domain" description="SseB protein N-terminal" evidence="1">
    <location>
        <begin position="7"/>
        <end position="115"/>
    </location>
</feature>
<dbReference type="RefSeq" id="WP_130522582.1">
    <property type="nucleotide sequence ID" value="NZ_SHLZ01000003.1"/>
</dbReference>
<dbReference type="AlphaFoldDB" id="A0A4Q8LYE1"/>
<evidence type="ECO:0000313" key="2">
    <source>
        <dbReference type="EMBL" id="TAA37613.1"/>
    </source>
</evidence>
<name>A0A4Q8LYE1_9GAMM</name>
<dbReference type="Pfam" id="PF07179">
    <property type="entry name" value="SseB"/>
    <property type="match status" value="1"/>
</dbReference>
<accession>A0A4Q8LYE1</accession>
<proteinExistence type="predicted"/>
<reference evidence="2 3" key="1">
    <citation type="submission" date="2019-02" db="EMBL/GenBank/DDBJ databases">
        <title>WGS of Pseudoxanthomonas species novum from clinical isolates.</title>
        <authorList>
            <person name="Bernier A.-M."/>
            <person name="Bernard K."/>
            <person name="Vachon A."/>
        </authorList>
    </citation>
    <scope>NUCLEOTIDE SEQUENCE [LARGE SCALE GENOMIC DNA]</scope>
    <source>
        <strain evidence="2 3">NML140781</strain>
    </source>
</reference>
<dbReference type="EMBL" id="SHMF01000001">
    <property type="protein sequence ID" value="TAA37613.1"/>
    <property type="molecule type" value="Genomic_DNA"/>
</dbReference>
<comment type="caution">
    <text evidence="2">The sequence shown here is derived from an EMBL/GenBank/DDBJ whole genome shotgun (WGS) entry which is preliminary data.</text>
</comment>
<evidence type="ECO:0000313" key="3">
    <source>
        <dbReference type="Proteomes" id="UP000292087"/>
    </source>
</evidence>
<dbReference type="InterPro" id="IPR009839">
    <property type="entry name" value="SseB_N"/>
</dbReference>